<dbReference type="Pfam" id="PF02416">
    <property type="entry name" value="TatA_B_E"/>
    <property type="match status" value="1"/>
</dbReference>
<keyword evidence="3" id="KW-0812">Transmembrane</keyword>
<evidence type="ECO:0000256" key="8">
    <source>
        <dbReference type="SAM" id="MobiDB-lite"/>
    </source>
</evidence>
<dbReference type="NCBIfam" id="NF002375">
    <property type="entry name" value="PRK01371.1-2"/>
    <property type="match status" value="1"/>
</dbReference>
<protein>
    <submittedName>
        <fullName evidence="9">Twin-arginine translocation protein TatB</fullName>
    </submittedName>
</protein>
<evidence type="ECO:0000256" key="3">
    <source>
        <dbReference type="ARBA" id="ARBA00022692"/>
    </source>
</evidence>
<evidence type="ECO:0000256" key="7">
    <source>
        <dbReference type="ARBA" id="ARBA00023136"/>
    </source>
</evidence>
<dbReference type="EMBL" id="FUKQ01000052">
    <property type="protein sequence ID" value="SJN43434.1"/>
    <property type="molecule type" value="Genomic_DNA"/>
</dbReference>
<keyword evidence="2" id="KW-0813">Transport</keyword>
<dbReference type="AlphaFoldDB" id="A0A1R4KH64"/>
<evidence type="ECO:0000256" key="4">
    <source>
        <dbReference type="ARBA" id="ARBA00022927"/>
    </source>
</evidence>
<keyword evidence="5" id="KW-1133">Transmembrane helix</keyword>
<keyword evidence="10" id="KW-1185">Reference proteome</keyword>
<dbReference type="GO" id="GO:0015031">
    <property type="term" value="P:protein transport"/>
    <property type="evidence" value="ECO:0007669"/>
    <property type="project" value="UniProtKB-KW"/>
</dbReference>
<feature type="region of interest" description="Disordered" evidence="8">
    <location>
        <begin position="107"/>
        <end position="138"/>
    </location>
</feature>
<dbReference type="Gene3D" id="1.20.5.3310">
    <property type="match status" value="1"/>
</dbReference>
<keyword evidence="4" id="KW-0653">Protein transport</keyword>
<dbReference type="OrthoDB" id="3267321at2"/>
<sequence>MPGIQEWIMLAVLATIMFGPEKIPELSRKAARIVYFLRSVANNAQNQLREELGPEYADLDIRDLHPKTFIQKHILDDVQHDLDGIKSDLSDVRSDLDGNLKDAQMMGEDLKHELESAQGHDGGASRAGADVPFDVDAT</sequence>
<gene>
    <name evidence="9" type="ORF">FM114_14315</name>
</gene>
<dbReference type="STRING" id="1255658.FM114_14315"/>
<accession>A0A1R4KH64</accession>
<evidence type="ECO:0000313" key="9">
    <source>
        <dbReference type="EMBL" id="SJN43434.1"/>
    </source>
</evidence>
<comment type="subcellular location">
    <subcellularLocation>
        <location evidence="1">Membrane</location>
        <topology evidence="1">Single-pass membrane protein</topology>
    </subcellularLocation>
</comment>
<proteinExistence type="predicted"/>
<evidence type="ECO:0000256" key="2">
    <source>
        <dbReference type="ARBA" id="ARBA00022448"/>
    </source>
</evidence>
<dbReference type="Proteomes" id="UP000188342">
    <property type="component" value="Unassembled WGS sequence"/>
</dbReference>
<dbReference type="InterPro" id="IPR003369">
    <property type="entry name" value="TatA/B/E"/>
</dbReference>
<dbReference type="GO" id="GO:0016020">
    <property type="term" value="C:membrane"/>
    <property type="evidence" value="ECO:0007669"/>
    <property type="project" value="UniProtKB-ARBA"/>
</dbReference>
<dbReference type="NCBIfam" id="NF002377">
    <property type="entry name" value="PRK01371.1-4"/>
    <property type="match status" value="1"/>
</dbReference>
<evidence type="ECO:0000256" key="1">
    <source>
        <dbReference type="ARBA" id="ARBA00004167"/>
    </source>
</evidence>
<keyword evidence="7" id="KW-0472">Membrane</keyword>
<keyword evidence="6" id="KW-0811">Translocation</keyword>
<evidence type="ECO:0000256" key="6">
    <source>
        <dbReference type="ARBA" id="ARBA00023010"/>
    </source>
</evidence>
<evidence type="ECO:0000256" key="5">
    <source>
        <dbReference type="ARBA" id="ARBA00022989"/>
    </source>
</evidence>
<organism evidence="9 10">
    <name type="scientific">Luteococcus japonicus LSP_Lj1</name>
    <dbReference type="NCBI Taxonomy" id="1255658"/>
    <lineage>
        <taxon>Bacteria</taxon>
        <taxon>Bacillati</taxon>
        <taxon>Actinomycetota</taxon>
        <taxon>Actinomycetes</taxon>
        <taxon>Propionibacteriales</taxon>
        <taxon>Propionibacteriaceae</taxon>
        <taxon>Luteococcus</taxon>
    </lineage>
</organism>
<reference evidence="9 10" key="1">
    <citation type="submission" date="2017-02" db="EMBL/GenBank/DDBJ databases">
        <authorList>
            <person name="Peterson S.W."/>
        </authorList>
    </citation>
    <scope>NUCLEOTIDE SEQUENCE [LARGE SCALE GENOMIC DNA]</scope>
    <source>
        <strain evidence="9 10">LSP_Lj1</strain>
    </source>
</reference>
<name>A0A1R4KH64_9ACTN</name>
<dbReference type="RefSeq" id="WP_123576282.1">
    <property type="nucleotide sequence ID" value="NZ_FUKQ01000052.1"/>
</dbReference>
<evidence type="ECO:0000313" key="10">
    <source>
        <dbReference type="Proteomes" id="UP000188342"/>
    </source>
</evidence>